<comment type="caution">
    <text evidence="1">The sequence shown here is derived from an EMBL/GenBank/DDBJ whole genome shotgun (WGS) entry which is preliminary data.</text>
</comment>
<evidence type="ECO:0000313" key="1">
    <source>
        <dbReference type="EMBL" id="RXZ42681.1"/>
    </source>
</evidence>
<keyword evidence="2" id="KW-1185">Reference proteome</keyword>
<reference evidence="1 2" key="1">
    <citation type="submission" date="2018-10" db="EMBL/GenBank/DDBJ databases">
        <title>Draft genome of Fastidiocella sp. strain 375T, a bacterium isolated from a karstic cave dripping water.</title>
        <authorList>
            <person name="Coelho C."/>
            <person name="Verissimo A."/>
            <person name="Tiago I."/>
        </authorList>
    </citation>
    <scope>NUCLEOTIDE SEQUENCE [LARGE SCALE GENOMIC DNA]</scope>
    <source>
        <strain evidence="1 2">CAVE-375</strain>
    </source>
</reference>
<dbReference type="Proteomes" id="UP000290682">
    <property type="component" value="Unassembled WGS sequence"/>
</dbReference>
<name>A0ABY0FAS0_9NEIS</name>
<protein>
    <recommendedName>
        <fullName evidence="3">DUF1828 domain-containing protein</fullName>
    </recommendedName>
</protein>
<evidence type="ECO:0008006" key="3">
    <source>
        <dbReference type="Google" id="ProtNLM"/>
    </source>
</evidence>
<dbReference type="EMBL" id="REGR01000014">
    <property type="protein sequence ID" value="RXZ42681.1"/>
    <property type="molecule type" value="Genomic_DNA"/>
</dbReference>
<proteinExistence type="predicted"/>
<gene>
    <name evidence="1" type="ORF">EBB06_12360</name>
</gene>
<organism evidence="1 2">
    <name type="scientific">Crenobacter cavernae</name>
    <dbReference type="NCBI Taxonomy" id="2290923"/>
    <lineage>
        <taxon>Bacteria</taxon>
        <taxon>Pseudomonadati</taxon>
        <taxon>Pseudomonadota</taxon>
        <taxon>Betaproteobacteria</taxon>
        <taxon>Neisseriales</taxon>
        <taxon>Neisseriaceae</taxon>
        <taxon>Crenobacter</taxon>
    </lineage>
</organism>
<sequence>MTDTMTSTFDIEPRANGVLWLWSDLPLADDGELARVIAQPIADGYWRLTDGATVLFHASNHGAKIDARRLQSLSRALPNGIMLNAAGELVIEPVSQAGLMYYAACHLSGQLVLSHASSSAGQSTRDRFENTLGNLLEATFGKDHVQKKARIPGASGHAIEIPFLLNLEEGRPLLMQYVSQKMDGSFDWSTIYGMTGRCADLRLAGYDDDQRLVVIEDIGANADVLGQATTALAESATVLRFSASPLWGANLTDRRARPMH</sequence>
<evidence type="ECO:0000313" key="2">
    <source>
        <dbReference type="Proteomes" id="UP000290682"/>
    </source>
</evidence>
<accession>A0ABY0FAS0</accession>